<evidence type="ECO:0000313" key="2">
    <source>
        <dbReference type="EMBL" id="GBD69230.1"/>
    </source>
</evidence>
<gene>
    <name evidence="2" type="ORF">TEHN7118_2036</name>
</gene>
<protein>
    <submittedName>
        <fullName evidence="2">Putative lincosamide nucleotidyltransferase</fullName>
    </submittedName>
</protein>
<dbReference type="InterPro" id="IPR048495">
    <property type="entry name" value="LinB-like_C"/>
</dbReference>
<evidence type="ECO:0000313" key="3">
    <source>
        <dbReference type="Proteomes" id="UP000236214"/>
    </source>
</evidence>
<dbReference type="Gene3D" id="1.20.120.330">
    <property type="entry name" value="Nucleotidyltransferases domain 2"/>
    <property type="match status" value="1"/>
</dbReference>
<dbReference type="Pfam" id="PF21418">
    <property type="entry name" value="LinB-like_C"/>
    <property type="match status" value="1"/>
</dbReference>
<name>A0A2H6CW78_TETHA</name>
<dbReference type="GO" id="GO:0016740">
    <property type="term" value="F:transferase activity"/>
    <property type="evidence" value="ECO:0007669"/>
    <property type="project" value="UniProtKB-KW"/>
</dbReference>
<dbReference type="EMBL" id="BDEC01000149">
    <property type="protein sequence ID" value="GBD69230.1"/>
    <property type="molecule type" value="Genomic_DNA"/>
</dbReference>
<organism evidence="2 3">
    <name type="scientific">Tetragenococcus halophilus subsp. halophilus</name>
    <dbReference type="NCBI Taxonomy" id="1513897"/>
    <lineage>
        <taxon>Bacteria</taxon>
        <taxon>Bacillati</taxon>
        <taxon>Bacillota</taxon>
        <taxon>Bacilli</taxon>
        <taxon>Lactobacillales</taxon>
        <taxon>Enterococcaceae</taxon>
        <taxon>Tetragenococcus</taxon>
    </lineage>
</organism>
<dbReference type="AlphaFoldDB" id="A0A2H6CW78"/>
<comment type="caution">
    <text evidence="2">The sequence shown here is derived from an EMBL/GenBank/DDBJ whole genome shotgun (WGS) entry which is preliminary data.</text>
</comment>
<keyword evidence="3" id="KW-1185">Reference proteome</keyword>
<sequence>MCLVDKNGTLRQNLQILKESDINRRTTENIEQVYNNFLNAFLFGINVWKRGEHARALECLYYTQRFYLQLIRITEKTTNHWVNPFTQLENELSNKAYESFKKGTAPLKNEAIHEAYIHLLKSSKKILKQLGQEYSVTDFTQIIKEIEAYSLEN</sequence>
<evidence type="ECO:0000259" key="1">
    <source>
        <dbReference type="Pfam" id="PF21418"/>
    </source>
</evidence>
<keyword evidence="2" id="KW-0808">Transferase</keyword>
<feature type="domain" description="Lincosamide nucleotidyltransferase-like C-terminal" evidence="1">
    <location>
        <begin position="26"/>
        <end position="149"/>
    </location>
</feature>
<proteinExistence type="predicted"/>
<reference evidence="2 3" key="1">
    <citation type="submission" date="2016-05" db="EMBL/GenBank/DDBJ databases">
        <title>Whole genome sequencing of Tetragenococcus halophilus subsp. halophilus NISL 7118.</title>
        <authorList>
            <person name="Shiwa Y."/>
            <person name="Nishimura I."/>
            <person name="Yoshikawa H."/>
            <person name="Koyama Y."/>
            <person name="Oguma T."/>
        </authorList>
    </citation>
    <scope>NUCLEOTIDE SEQUENCE [LARGE SCALE GENOMIC DNA]</scope>
    <source>
        <strain evidence="2 3">NISL 7118</strain>
    </source>
</reference>
<dbReference type="Proteomes" id="UP000236214">
    <property type="component" value="Unassembled WGS sequence"/>
</dbReference>
<accession>A0A2H6CW78</accession>